<keyword evidence="9" id="KW-1185">Reference proteome</keyword>
<feature type="region of interest" description="N-terminal hotdog fold" evidence="4">
    <location>
        <begin position="230"/>
        <end position="367"/>
    </location>
</feature>
<proteinExistence type="predicted"/>
<name>A0A286SGJ9_9BACT</name>
<dbReference type="GO" id="GO:0006633">
    <property type="term" value="P:fatty acid biosynthetic process"/>
    <property type="evidence" value="ECO:0007669"/>
    <property type="project" value="TreeGrafter"/>
</dbReference>
<dbReference type="InterPro" id="IPR006162">
    <property type="entry name" value="Ppantetheine_attach_site"/>
</dbReference>
<evidence type="ECO:0000313" key="9">
    <source>
        <dbReference type="Proteomes" id="UP000217343"/>
    </source>
</evidence>
<dbReference type="InterPro" id="IPR024011">
    <property type="entry name" value="Biosynth_lucif-like_mOase_dom"/>
</dbReference>
<evidence type="ECO:0000256" key="4">
    <source>
        <dbReference type="PROSITE-ProRule" id="PRU01363"/>
    </source>
</evidence>
<accession>A0A286SGJ9</accession>
<dbReference type="Gene3D" id="3.20.20.30">
    <property type="entry name" value="Luciferase-like domain"/>
    <property type="match status" value="1"/>
</dbReference>
<dbReference type="Gene3D" id="3.10.129.110">
    <property type="entry name" value="Polyketide synthase dehydratase"/>
    <property type="match status" value="1"/>
</dbReference>
<dbReference type="Gene3D" id="1.10.1200.10">
    <property type="entry name" value="ACP-like"/>
    <property type="match status" value="1"/>
</dbReference>
<dbReference type="GO" id="GO:0071770">
    <property type="term" value="P:DIM/DIP cell wall layer assembly"/>
    <property type="evidence" value="ECO:0007669"/>
    <property type="project" value="TreeGrafter"/>
</dbReference>
<dbReference type="GO" id="GO:0016705">
    <property type="term" value="F:oxidoreductase activity, acting on paired donors, with incorporation or reduction of molecular oxygen"/>
    <property type="evidence" value="ECO:0007669"/>
    <property type="project" value="InterPro"/>
</dbReference>
<sequence length="1160" mass="123960">MRFSLMFFASDESALSGRKYELVIESARFADRHGFQGVWVPERHFSALGSLYPNPAVLHAALARETKHLRLNAGSVVLPLHHPLRVAEEWAMVDNLSGGRVGVSFATGWNPDDFALAPERYAERSRTLFEQVDVVRRLWRGEPLAVRNGTGEPSSVRVYPTPVQRELPVWITAASNPATFARAGELGFNLLTHLLDQGVERLAEQVAAYRQARARAGHDPDGGTVTLMLHTFVGGDAQQVRDLAREPYCAFLKSNLGQLKGLAQSRMRDVDLNTLSEREKDDFVHFLYERFATSRAFIGTPDSCMDLAVQLRDLGVDELASLLDFGPPVEAILQNLPHLDTLRARVAELGPRDAAPRGRPAAAPPAPEPAPRQDAVAELQARLPRVMEGADFYAEVAASGAEYGPTMRSLERVWRGEGEALGRLRMPPAVEGERDAYAFHPVLLDSSLLILGALAPERQGGRLVALPTGMRRLRIHAPPTGELYSHVVRTSPPTGSVLEGDVRILDASGELLAEVSGLRIQLMEQAERPTSDPVDALTYALDWRPRTAPAPDAAAGPGTWWVLMDGRGVGKALATRLEARGDTVVRITAGATFQSLGPRDYQVAPGDAAQLRRLVEALLVAGGPVPRGLVHLWSLDGVDPAQTTVETLEAEQTPGALTVLGLVQALVGSGAVRPPRLWLVTRGCQPPAGASGALASATLWGLGRVVSAEHPEVWGGLVDLEPDAPGDASAAALCGVLLAPGGEDQFVLRGEAQAVARLARRRGLPSGGPATRLRADAGYLLTGGLGDLGLGMARWMVERGARHLVLMGRSPLPPREDWAYVAPGSRAARQVAAIRELEALGARVYPAAVDVADRDAVATFLRGYHAEGGPALRGVLHSAGVIQPATLMNLGADALHAVLRPKVAGAWVLHALLEDTPLDFFVLISAVPGLVGWIGSGASNYAAANTFLDALAHHRRARGLPALSVDYGPWSEVGLAVREGGLPMLERQGIGSMSPPQGLAALDRALTQPDAQLAVASLDWPRFFRAFAHARTTPLLAEQVKEAGEGAEPARSPEAGALQAALSEAQPGARSELVREYLRTQVARVLARSSARLDVNASLMSLGLDSLMSIDLRNRIESDLGVVIPMVNLLRGPSIAQLVDDVLPALTLAGAETEMEEVTL</sequence>
<dbReference type="PROSITE" id="PS50075">
    <property type="entry name" value="CARRIER"/>
    <property type="match status" value="1"/>
</dbReference>
<feature type="region of interest" description="C-terminal hotdog fold" evidence="4">
    <location>
        <begin position="384"/>
        <end position="529"/>
    </location>
</feature>
<gene>
    <name evidence="8" type="ORF">MYMAC_007150</name>
</gene>
<dbReference type="GO" id="GO:0005886">
    <property type="term" value="C:plasma membrane"/>
    <property type="evidence" value="ECO:0007669"/>
    <property type="project" value="TreeGrafter"/>
</dbReference>
<dbReference type="Pfam" id="PF08659">
    <property type="entry name" value="KR"/>
    <property type="match status" value="1"/>
</dbReference>
<dbReference type="InterPro" id="IPR057326">
    <property type="entry name" value="KR_dom"/>
</dbReference>
<evidence type="ECO:0000256" key="5">
    <source>
        <dbReference type="SAM" id="MobiDB-lite"/>
    </source>
</evidence>
<dbReference type="InterPro" id="IPR011251">
    <property type="entry name" value="Luciferase-like_dom"/>
</dbReference>
<dbReference type="PROSITE" id="PS00012">
    <property type="entry name" value="PHOSPHOPANTETHEINE"/>
    <property type="match status" value="1"/>
</dbReference>
<dbReference type="Pfam" id="PF00296">
    <property type="entry name" value="Bac_luciferase"/>
    <property type="match status" value="1"/>
</dbReference>
<dbReference type="InterPro" id="IPR020806">
    <property type="entry name" value="PKS_PP-bd"/>
</dbReference>
<dbReference type="InterPro" id="IPR049551">
    <property type="entry name" value="PKS_DH_C"/>
</dbReference>
<dbReference type="GO" id="GO:0004312">
    <property type="term" value="F:fatty acid synthase activity"/>
    <property type="evidence" value="ECO:0007669"/>
    <property type="project" value="TreeGrafter"/>
</dbReference>
<evidence type="ECO:0000256" key="1">
    <source>
        <dbReference type="ARBA" id="ARBA00022450"/>
    </source>
</evidence>
<dbReference type="NCBIfam" id="TIGR04020">
    <property type="entry name" value="seco_metab_LLM"/>
    <property type="match status" value="1"/>
</dbReference>
<feature type="domain" description="Carrier" evidence="6">
    <location>
        <begin position="1069"/>
        <end position="1146"/>
    </location>
</feature>
<dbReference type="Gene3D" id="3.40.50.720">
    <property type="entry name" value="NAD(P)-binding Rossmann-like Domain"/>
    <property type="match status" value="1"/>
</dbReference>
<dbReference type="InterPro" id="IPR049490">
    <property type="entry name" value="C883_1060-like_KR_N"/>
</dbReference>
<keyword evidence="2" id="KW-0597">Phosphoprotein</keyword>
<evidence type="ECO:0000259" key="7">
    <source>
        <dbReference type="PROSITE" id="PS52019"/>
    </source>
</evidence>
<dbReference type="KEGG" id="mmas:MYMAC_007150"/>
<protein>
    <submittedName>
        <fullName evidence="8">Uncharacterized protein</fullName>
    </submittedName>
</protein>
<dbReference type="SMART" id="SM00823">
    <property type="entry name" value="PKS_PP"/>
    <property type="match status" value="1"/>
</dbReference>
<dbReference type="InterPro" id="IPR013968">
    <property type="entry name" value="PKS_KR"/>
</dbReference>
<evidence type="ECO:0000259" key="6">
    <source>
        <dbReference type="PROSITE" id="PS50075"/>
    </source>
</evidence>
<dbReference type="PANTHER" id="PTHR43775:SF37">
    <property type="entry name" value="SI:DKEY-61P9.11"/>
    <property type="match status" value="1"/>
</dbReference>
<dbReference type="GO" id="GO:0005737">
    <property type="term" value="C:cytoplasm"/>
    <property type="evidence" value="ECO:0007669"/>
    <property type="project" value="TreeGrafter"/>
</dbReference>
<dbReference type="InterPro" id="IPR042104">
    <property type="entry name" value="PKS_dehydratase_sf"/>
</dbReference>
<dbReference type="SMART" id="SM00822">
    <property type="entry name" value="PKS_KR"/>
    <property type="match status" value="1"/>
</dbReference>
<dbReference type="EMBL" id="CP022203">
    <property type="protein sequence ID" value="ATB51487.1"/>
    <property type="molecule type" value="Genomic_DNA"/>
</dbReference>
<dbReference type="PANTHER" id="PTHR43775">
    <property type="entry name" value="FATTY ACID SYNTHASE"/>
    <property type="match status" value="1"/>
</dbReference>
<dbReference type="Pfam" id="PF00550">
    <property type="entry name" value="PP-binding"/>
    <property type="match status" value="1"/>
</dbReference>
<dbReference type="CDD" id="cd08955">
    <property type="entry name" value="KR_2_FAS_SDR_x"/>
    <property type="match status" value="1"/>
</dbReference>
<dbReference type="RefSeq" id="WP_157770503.1">
    <property type="nucleotide sequence ID" value="NZ_CP022203.1"/>
</dbReference>
<organism evidence="8 9">
    <name type="scientific">Corallococcus macrosporus DSM 14697</name>
    <dbReference type="NCBI Taxonomy" id="1189310"/>
    <lineage>
        <taxon>Bacteria</taxon>
        <taxon>Pseudomonadati</taxon>
        <taxon>Myxococcota</taxon>
        <taxon>Myxococcia</taxon>
        <taxon>Myxococcales</taxon>
        <taxon>Cystobacterineae</taxon>
        <taxon>Myxococcaceae</taxon>
        <taxon>Corallococcus</taxon>
    </lineage>
</organism>
<feature type="region of interest" description="Disordered" evidence="5">
    <location>
        <begin position="351"/>
        <end position="372"/>
    </location>
</feature>
<evidence type="ECO:0000256" key="2">
    <source>
        <dbReference type="ARBA" id="ARBA00022553"/>
    </source>
</evidence>
<dbReference type="SUPFAM" id="SSF51679">
    <property type="entry name" value="Bacterial luciferase-like"/>
    <property type="match status" value="1"/>
</dbReference>
<dbReference type="InterPro" id="IPR049900">
    <property type="entry name" value="PKS_mFAS_DH"/>
</dbReference>
<dbReference type="AlphaFoldDB" id="A0A286SGJ9"/>
<evidence type="ECO:0000313" key="8">
    <source>
        <dbReference type="EMBL" id="ATB51487.1"/>
    </source>
</evidence>
<keyword evidence="1" id="KW-0596">Phosphopantetheine</keyword>
<dbReference type="PROSITE" id="PS52019">
    <property type="entry name" value="PKS_MFAS_DH"/>
    <property type="match status" value="1"/>
</dbReference>
<dbReference type="OrthoDB" id="9803968at2"/>
<dbReference type="SUPFAM" id="SSF51735">
    <property type="entry name" value="NAD(P)-binding Rossmann-fold domains"/>
    <property type="match status" value="2"/>
</dbReference>
<dbReference type="SUPFAM" id="SSF47336">
    <property type="entry name" value="ACP-like"/>
    <property type="match status" value="1"/>
</dbReference>
<feature type="domain" description="PKS/mFAS DH" evidence="7">
    <location>
        <begin position="230"/>
        <end position="529"/>
    </location>
</feature>
<dbReference type="InterPro" id="IPR036291">
    <property type="entry name" value="NAD(P)-bd_dom_sf"/>
</dbReference>
<dbReference type="InterPro" id="IPR036661">
    <property type="entry name" value="Luciferase-like_sf"/>
</dbReference>
<dbReference type="Proteomes" id="UP000217343">
    <property type="component" value="Chromosome"/>
</dbReference>
<dbReference type="InterPro" id="IPR009081">
    <property type="entry name" value="PP-bd_ACP"/>
</dbReference>
<evidence type="ECO:0000256" key="3">
    <source>
        <dbReference type="ARBA" id="ARBA00022679"/>
    </source>
</evidence>
<reference evidence="8 9" key="1">
    <citation type="submission" date="2017-06" db="EMBL/GenBank/DDBJ databases">
        <title>Sequencing and comparative analysis of myxobacterial genomes.</title>
        <authorList>
            <person name="Rupp O."/>
            <person name="Goesmann A."/>
            <person name="Sogaard-Andersen L."/>
        </authorList>
    </citation>
    <scope>NUCLEOTIDE SEQUENCE [LARGE SCALE GENOMIC DNA]</scope>
    <source>
        <strain evidence="8 9">DSM 14697</strain>
    </source>
</reference>
<dbReference type="GO" id="GO:0031177">
    <property type="term" value="F:phosphopantetheine binding"/>
    <property type="evidence" value="ECO:0007669"/>
    <property type="project" value="InterPro"/>
</dbReference>
<dbReference type="InterPro" id="IPR036736">
    <property type="entry name" value="ACP-like_sf"/>
</dbReference>
<keyword evidence="3" id="KW-0808">Transferase</keyword>
<dbReference type="Pfam" id="PF21394">
    <property type="entry name" value="Beta-ketacyl_N"/>
    <property type="match status" value="1"/>
</dbReference>
<comment type="caution">
    <text evidence="4">Lacks conserved residue(s) required for the propagation of feature annotation.</text>
</comment>
<dbReference type="InterPro" id="IPR050091">
    <property type="entry name" value="PKS_NRPS_Biosynth_Enz"/>
</dbReference>
<dbReference type="Pfam" id="PF14765">
    <property type="entry name" value="PS-DH"/>
    <property type="match status" value="1"/>
</dbReference>